<evidence type="ECO:0000259" key="2">
    <source>
        <dbReference type="Pfam" id="PF20382"/>
    </source>
</evidence>
<proteinExistence type="predicted"/>
<evidence type="ECO:0000256" key="1">
    <source>
        <dbReference type="SAM" id="Phobius"/>
    </source>
</evidence>
<feature type="transmembrane region" description="Helical" evidence="1">
    <location>
        <begin position="20"/>
        <end position="40"/>
    </location>
</feature>
<dbReference type="EMBL" id="FZOU01000004">
    <property type="protein sequence ID" value="SNT15315.1"/>
    <property type="molecule type" value="Genomic_DNA"/>
</dbReference>
<feature type="domain" description="DUF6677" evidence="2">
    <location>
        <begin position="25"/>
        <end position="138"/>
    </location>
</feature>
<gene>
    <name evidence="3" type="ORF">SAMN05421770_104418</name>
</gene>
<sequence length="140" mass="14605">MTTNLPNSQAPAQAASRSSAITIAALILGWLVPGAGHMLLGKYIRGLLLLGSITIMFVIGIQLQGKVYTPNTGDLLDVLGFVGDLGSGILYMLARAFDWGHASVQIALADYGTKFIVVAGLLNIISAVDAHSLANGRKIS</sequence>
<dbReference type="Pfam" id="PF20382">
    <property type="entry name" value="DUF6677"/>
    <property type="match status" value="1"/>
</dbReference>
<evidence type="ECO:0000313" key="3">
    <source>
        <dbReference type="EMBL" id="SNT15315.1"/>
    </source>
</evidence>
<dbReference type="RefSeq" id="WP_089409042.1">
    <property type="nucleotide sequence ID" value="NZ_FZOU01000004.1"/>
</dbReference>
<dbReference type="OrthoDB" id="129797at2"/>
<keyword evidence="1" id="KW-0472">Membrane</keyword>
<evidence type="ECO:0000313" key="4">
    <source>
        <dbReference type="Proteomes" id="UP000198356"/>
    </source>
</evidence>
<keyword evidence="1" id="KW-0812">Transmembrane</keyword>
<dbReference type="AlphaFoldDB" id="A0A239KB76"/>
<dbReference type="Proteomes" id="UP000198356">
    <property type="component" value="Unassembled WGS sequence"/>
</dbReference>
<dbReference type="InterPro" id="IPR046499">
    <property type="entry name" value="DUF6677"/>
</dbReference>
<keyword evidence="4" id="KW-1185">Reference proteome</keyword>
<name>A0A239KB76_9BACT</name>
<feature type="transmembrane region" description="Helical" evidence="1">
    <location>
        <begin position="47"/>
        <end position="63"/>
    </location>
</feature>
<accession>A0A239KB76</accession>
<organism evidence="3 4">
    <name type="scientific">Granulicella rosea</name>
    <dbReference type="NCBI Taxonomy" id="474952"/>
    <lineage>
        <taxon>Bacteria</taxon>
        <taxon>Pseudomonadati</taxon>
        <taxon>Acidobacteriota</taxon>
        <taxon>Terriglobia</taxon>
        <taxon>Terriglobales</taxon>
        <taxon>Acidobacteriaceae</taxon>
        <taxon>Granulicella</taxon>
    </lineage>
</organism>
<keyword evidence="1" id="KW-1133">Transmembrane helix</keyword>
<protein>
    <recommendedName>
        <fullName evidence="2">DUF6677 domain-containing protein</fullName>
    </recommendedName>
</protein>
<feature type="transmembrane region" description="Helical" evidence="1">
    <location>
        <begin position="115"/>
        <end position="134"/>
    </location>
</feature>
<feature type="transmembrane region" description="Helical" evidence="1">
    <location>
        <begin position="75"/>
        <end position="94"/>
    </location>
</feature>
<reference evidence="3 4" key="1">
    <citation type="submission" date="2017-06" db="EMBL/GenBank/DDBJ databases">
        <authorList>
            <person name="Kim H.J."/>
            <person name="Triplett B.A."/>
        </authorList>
    </citation>
    <scope>NUCLEOTIDE SEQUENCE [LARGE SCALE GENOMIC DNA]</scope>
    <source>
        <strain evidence="3 4">DSM 18704</strain>
    </source>
</reference>